<keyword evidence="4" id="KW-1185">Reference proteome</keyword>
<evidence type="ECO:0000313" key="3">
    <source>
        <dbReference type="EMBL" id="KDQ62458.1"/>
    </source>
</evidence>
<evidence type="ECO:0000313" key="4">
    <source>
        <dbReference type="Proteomes" id="UP000027265"/>
    </source>
</evidence>
<dbReference type="EMBL" id="KL197711">
    <property type="protein sequence ID" value="KDQ62458.1"/>
    <property type="molecule type" value="Genomic_DNA"/>
</dbReference>
<protein>
    <submittedName>
        <fullName evidence="3">Uncharacterized protein</fullName>
    </submittedName>
</protein>
<gene>
    <name evidence="3" type="ORF">JAAARDRAFT_44817</name>
</gene>
<reference evidence="4" key="1">
    <citation type="journal article" date="2014" name="Proc. Natl. Acad. Sci. U.S.A.">
        <title>Extensive sampling of basidiomycete genomes demonstrates inadequacy of the white-rot/brown-rot paradigm for wood decay fungi.</title>
        <authorList>
            <person name="Riley R."/>
            <person name="Salamov A.A."/>
            <person name="Brown D.W."/>
            <person name="Nagy L.G."/>
            <person name="Floudas D."/>
            <person name="Held B.W."/>
            <person name="Levasseur A."/>
            <person name="Lombard V."/>
            <person name="Morin E."/>
            <person name="Otillar R."/>
            <person name="Lindquist E.A."/>
            <person name="Sun H."/>
            <person name="LaButti K.M."/>
            <person name="Schmutz J."/>
            <person name="Jabbour D."/>
            <person name="Luo H."/>
            <person name="Baker S.E."/>
            <person name="Pisabarro A.G."/>
            <person name="Walton J.D."/>
            <person name="Blanchette R.A."/>
            <person name="Henrissat B."/>
            <person name="Martin F."/>
            <person name="Cullen D."/>
            <person name="Hibbett D.S."/>
            <person name="Grigoriev I.V."/>
        </authorList>
    </citation>
    <scope>NUCLEOTIDE SEQUENCE [LARGE SCALE GENOMIC DNA]</scope>
    <source>
        <strain evidence="4">MUCL 33604</strain>
    </source>
</reference>
<dbReference type="HOGENOM" id="CLU_614023_0_0_1"/>
<keyword evidence="2" id="KW-1133">Transmembrane helix</keyword>
<feature type="transmembrane region" description="Helical" evidence="2">
    <location>
        <begin position="352"/>
        <end position="370"/>
    </location>
</feature>
<name>A0A067Q604_9AGAM</name>
<evidence type="ECO:0000256" key="1">
    <source>
        <dbReference type="SAM" id="MobiDB-lite"/>
    </source>
</evidence>
<sequence length="429" mass="47244">MPDLPAQPRHLPPARMKKPKNMVAASLHPSPSSPALPAHWEFAPKLPKLTLPPFPSTTEESGSMTNTKFDVTSLMHMLSALPTGDLDSISEALPRTATSWSSEMEVIFGPSDLKCDVLTDVESGYRSGHFPSGRSDAAKERRAIKGFQKETEKKVKEASANTVTFETFSLTNALNSDTHLGAPQITEPLQTWDDDISRIALHLNTMFMALGRVVKLSAGGGADCKGRNVALSYVWRKGELAGVFKIVTGWHAIGHPNDPSILSSDMTQTSSQFSACATLLQELSITSRRINSLIKEVDPSYYSQLEALQSQVLKKYAFAKALKAIDPLLMEGRAIMFNRKTPRHLNHADPPGSWAILFVTGVFTVGYLFIPQLNLRLQYRPGDVVMLRGRELAHEVEAWVGGQRISVAHFTHQSIWDEHGLRLCVLPAP</sequence>
<dbReference type="Proteomes" id="UP000027265">
    <property type="component" value="Unassembled WGS sequence"/>
</dbReference>
<proteinExistence type="predicted"/>
<keyword evidence="2" id="KW-0472">Membrane</keyword>
<keyword evidence="2" id="KW-0812">Transmembrane</keyword>
<dbReference type="Gene3D" id="3.60.130.30">
    <property type="match status" value="1"/>
</dbReference>
<dbReference type="OrthoDB" id="2948070at2759"/>
<organism evidence="3 4">
    <name type="scientific">Jaapia argillacea MUCL 33604</name>
    <dbReference type="NCBI Taxonomy" id="933084"/>
    <lineage>
        <taxon>Eukaryota</taxon>
        <taxon>Fungi</taxon>
        <taxon>Dikarya</taxon>
        <taxon>Basidiomycota</taxon>
        <taxon>Agaricomycotina</taxon>
        <taxon>Agaricomycetes</taxon>
        <taxon>Agaricomycetidae</taxon>
        <taxon>Jaapiales</taxon>
        <taxon>Jaapiaceae</taxon>
        <taxon>Jaapia</taxon>
    </lineage>
</organism>
<accession>A0A067Q604</accession>
<evidence type="ECO:0000256" key="2">
    <source>
        <dbReference type="SAM" id="Phobius"/>
    </source>
</evidence>
<dbReference type="InParanoid" id="A0A067Q604"/>
<feature type="region of interest" description="Disordered" evidence="1">
    <location>
        <begin position="1"/>
        <end position="38"/>
    </location>
</feature>
<dbReference type="AlphaFoldDB" id="A0A067Q604"/>
<feature type="compositionally biased region" description="Low complexity" evidence="1">
    <location>
        <begin position="24"/>
        <end position="38"/>
    </location>
</feature>